<gene>
    <name evidence="1" type="ORF">SM436_23170</name>
</gene>
<dbReference type="EMBL" id="JAXCEH010000016">
    <property type="protein sequence ID" value="MFA1556604.1"/>
    <property type="molecule type" value="Genomic_DNA"/>
</dbReference>
<proteinExistence type="predicted"/>
<dbReference type="InterPro" id="IPR046036">
    <property type="entry name" value="DUF5994"/>
</dbReference>
<accession>A0ABV4R165</accession>
<keyword evidence="2" id="KW-1185">Reference proteome</keyword>
<name>A0ABV4R165_9ACTN</name>
<comment type="caution">
    <text evidence="1">The sequence shown here is derived from an EMBL/GenBank/DDBJ whole genome shotgun (WGS) entry which is preliminary data.</text>
</comment>
<reference evidence="1 2" key="1">
    <citation type="submission" date="2023-11" db="EMBL/GenBank/DDBJ databases">
        <title>Actinomadura monticuli sp. nov., isolated from volcanic ash.</title>
        <authorList>
            <person name="Lee S.D."/>
            <person name="Yang H."/>
            <person name="Kim I.S."/>
        </authorList>
    </citation>
    <scope>NUCLEOTIDE SEQUENCE [LARGE SCALE GENOMIC DNA]</scope>
    <source>
        <strain evidence="1 2">DSM 45346</strain>
    </source>
</reference>
<protein>
    <submittedName>
        <fullName evidence="1">DUF5994 family protein</fullName>
    </submittedName>
</protein>
<evidence type="ECO:0000313" key="2">
    <source>
        <dbReference type="Proteomes" id="UP001569904"/>
    </source>
</evidence>
<evidence type="ECO:0000313" key="1">
    <source>
        <dbReference type="EMBL" id="MFA1556604.1"/>
    </source>
</evidence>
<dbReference type="Pfam" id="PF19457">
    <property type="entry name" value="DUF5994"/>
    <property type="match status" value="1"/>
</dbReference>
<dbReference type="Proteomes" id="UP001569904">
    <property type="component" value="Unassembled WGS sequence"/>
</dbReference>
<dbReference type="RefSeq" id="WP_371943349.1">
    <property type="nucleotide sequence ID" value="NZ_JAXCEH010000016.1"/>
</dbReference>
<sequence length="142" mass="15215">MSTLPPPSSGSRLRLMPNDAGPGVMDGGWWPRSRDAASELTELVNALVDQVGMPTRLTIDFDDWGDVPLRITVLGRELRVGWLPHLDHMVAISCGRAKPILLLVIPPETTRSSAEAALAETVAVTGVSPEEILASCDIPARP</sequence>
<organism evidence="1 2">
    <name type="scientific">Actinomadura chokoriensis</name>
    <dbReference type="NCBI Taxonomy" id="454156"/>
    <lineage>
        <taxon>Bacteria</taxon>
        <taxon>Bacillati</taxon>
        <taxon>Actinomycetota</taxon>
        <taxon>Actinomycetes</taxon>
        <taxon>Streptosporangiales</taxon>
        <taxon>Thermomonosporaceae</taxon>
        <taxon>Actinomadura</taxon>
    </lineage>
</organism>